<dbReference type="PANTHER" id="PTHR10501">
    <property type="entry name" value="U1 SMALL NUCLEAR RIBONUCLEOPROTEIN A/U2 SMALL NUCLEAR RIBONUCLEOPROTEIN B"/>
    <property type="match status" value="1"/>
</dbReference>
<feature type="region of interest" description="Disordered" evidence="3">
    <location>
        <begin position="88"/>
        <end position="110"/>
    </location>
</feature>
<feature type="domain" description="RRM" evidence="4">
    <location>
        <begin position="10"/>
        <end position="89"/>
    </location>
</feature>
<dbReference type="InterPro" id="IPR012677">
    <property type="entry name" value="Nucleotide-bd_a/b_plait_sf"/>
</dbReference>
<organism evidence="5 6">
    <name type="scientific">Marchantia polymorpha subsp. ruderalis</name>
    <dbReference type="NCBI Taxonomy" id="1480154"/>
    <lineage>
        <taxon>Eukaryota</taxon>
        <taxon>Viridiplantae</taxon>
        <taxon>Streptophyta</taxon>
        <taxon>Embryophyta</taxon>
        <taxon>Marchantiophyta</taxon>
        <taxon>Marchantiopsida</taxon>
        <taxon>Marchantiidae</taxon>
        <taxon>Marchantiales</taxon>
        <taxon>Marchantiaceae</taxon>
        <taxon>Marchantia</taxon>
    </lineage>
</organism>
<dbReference type="Proteomes" id="UP000077202">
    <property type="component" value="Unassembled WGS sequence"/>
</dbReference>
<gene>
    <name evidence="5" type="ORF">AXG93_1508s1080</name>
</gene>
<dbReference type="PROSITE" id="PS50102">
    <property type="entry name" value="RRM"/>
    <property type="match status" value="1"/>
</dbReference>
<dbReference type="AlphaFoldDB" id="A0A176W9S3"/>
<dbReference type="SMART" id="SM00360">
    <property type="entry name" value="RRM"/>
    <property type="match status" value="2"/>
</dbReference>
<dbReference type="InterPro" id="IPR035979">
    <property type="entry name" value="RBD_domain_sf"/>
</dbReference>
<evidence type="ECO:0000256" key="2">
    <source>
        <dbReference type="PROSITE-ProRule" id="PRU00176"/>
    </source>
</evidence>
<keyword evidence="1 2" id="KW-0694">RNA-binding</keyword>
<evidence type="ECO:0000313" key="6">
    <source>
        <dbReference type="Proteomes" id="UP000077202"/>
    </source>
</evidence>
<dbReference type="EMBL" id="LVLJ01001407">
    <property type="protein sequence ID" value="OAE29837.1"/>
    <property type="molecule type" value="Genomic_DNA"/>
</dbReference>
<protein>
    <recommendedName>
        <fullName evidence="4">RRM domain-containing protein</fullName>
    </recommendedName>
</protein>
<evidence type="ECO:0000259" key="4">
    <source>
        <dbReference type="PROSITE" id="PS50102"/>
    </source>
</evidence>
<dbReference type="Pfam" id="PF00076">
    <property type="entry name" value="RRM_1"/>
    <property type="match status" value="1"/>
</dbReference>
<comment type="caution">
    <text evidence="5">The sequence shown here is derived from an EMBL/GenBank/DDBJ whole genome shotgun (WGS) entry which is preliminary data.</text>
</comment>
<dbReference type="FunFam" id="3.30.70.330:FF:000335">
    <property type="entry name" value="RNA-binding protein with multiple splicing 2"/>
    <property type="match status" value="1"/>
</dbReference>
<name>A0A176W9S3_MARPO</name>
<dbReference type="InterPro" id="IPR000504">
    <property type="entry name" value="RRM_dom"/>
</dbReference>
<feature type="compositionally biased region" description="Basic and acidic residues" evidence="3">
    <location>
        <begin position="96"/>
        <end position="110"/>
    </location>
</feature>
<reference evidence="5" key="1">
    <citation type="submission" date="2016-03" db="EMBL/GenBank/DDBJ databases">
        <title>Mechanisms controlling the formation of the plant cell surface in tip-growing cells are functionally conserved among land plants.</title>
        <authorList>
            <person name="Honkanen S."/>
            <person name="Jones V.A."/>
            <person name="Morieri G."/>
            <person name="Champion C."/>
            <person name="Hetherington A.J."/>
            <person name="Kelly S."/>
            <person name="Saint-Marcoux D."/>
            <person name="Proust H."/>
            <person name="Prescott H."/>
            <person name="Dolan L."/>
        </authorList>
    </citation>
    <scope>NUCLEOTIDE SEQUENCE [LARGE SCALE GENOMIC DNA]</scope>
    <source>
        <tissue evidence="5">Whole gametophyte</tissue>
    </source>
</reference>
<sequence length="322" mass="35130">MANAGDEEVKTLFLSGLPDDIKEREIYNLFRIHKGYESCQLKYSGRGYQIVAFAVFTDQQSALAAKEALNGLKFDPQTGATLHIELARANSRTKRSRSEDSGLGALEKKYRGPVGTPGAYPDPGVAGTVHLPGMVHSVYNDMSGFPPPQSGGMVGPPLYTGQEGLSSMMLGPSLIPPPPAPGSNPPCSTLFIANLGQTCTEEELIQVLSRLPVSFPELARSLELLHVFLLSTTMRFPGYRKIKMQIKGGLPVAFVEFQDVMCSTQALSQLQNSMLASSDRDMLKQKWDNLEEKDYHRLTYESGLLSTDDIAIVGEDPGLTEE</sequence>
<keyword evidence="6" id="KW-1185">Reference proteome</keyword>
<dbReference type="GO" id="GO:0003723">
    <property type="term" value="F:RNA binding"/>
    <property type="evidence" value="ECO:0007669"/>
    <property type="project" value="UniProtKB-UniRule"/>
</dbReference>
<accession>A0A176W9S3</accession>
<dbReference type="Gene3D" id="3.30.70.330">
    <property type="match status" value="2"/>
</dbReference>
<evidence type="ECO:0000256" key="3">
    <source>
        <dbReference type="SAM" id="MobiDB-lite"/>
    </source>
</evidence>
<dbReference type="SUPFAM" id="SSF54928">
    <property type="entry name" value="RNA-binding domain, RBD"/>
    <property type="match status" value="2"/>
</dbReference>
<proteinExistence type="predicted"/>
<evidence type="ECO:0000256" key="1">
    <source>
        <dbReference type="ARBA" id="ARBA00022884"/>
    </source>
</evidence>
<evidence type="ECO:0000313" key="5">
    <source>
        <dbReference type="EMBL" id="OAE29837.1"/>
    </source>
</evidence>